<dbReference type="InterPro" id="IPR013785">
    <property type="entry name" value="Aldolase_TIM"/>
</dbReference>
<feature type="non-terminal residue" evidence="3">
    <location>
        <position position="120"/>
    </location>
</feature>
<reference evidence="3" key="1">
    <citation type="submission" date="2015-11" db="EMBL/GenBank/DDBJ databases">
        <title>De novo transcriptome assembly of four potential Pierce s Disease insect vectors from Arizona vineyards.</title>
        <authorList>
            <person name="Tassone E.E."/>
        </authorList>
    </citation>
    <scope>NUCLEOTIDE SEQUENCE</scope>
</reference>
<evidence type="ECO:0000259" key="1">
    <source>
        <dbReference type="Pfam" id="PF00310"/>
    </source>
</evidence>
<dbReference type="SUPFAM" id="SSF51395">
    <property type="entry name" value="FMN-linked oxidoreductases"/>
    <property type="match status" value="1"/>
</dbReference>
<dbReference type="InterPro" id="IPR029055">
    <property type="entry name" value="Ntn_hydrolases_N"/>
</dbReference>
<feature type="domain" description="Glutamine amidotransferase type-2" evidence="1">
    <location>
        <begin position="1"/>
        <end position="38"/>
    </location>
</feature>
<evidence type="ECO:0000259" key="2">
    <source>
        <dbReference type="Pfam" id="PF04898"/>
    </source>
</evidence>
<dbReference type="AlphaFoldDB" id="A0A1B6FR25"/>
<dbReference type="SUPFAM" id="SSF56235">
    <property type="entry name" value="N-terminal nucleophile aminohydrolases (Ntn hydrolases)"/>
    <property type="match status" value="1"/>
</dbReference>
<dbReference type="Pfam" id="PF00310">
    <property type="entry name" value="GATase_2"/>
    <property type="match status" value="1"/>
</dbReference>
<dbReference type="Gene3D" id="3.60.20.10">
    <property type="entry name" value="Glutamine Phosphoribosylpyrophosphate, subunit 1, domain 1"/>
    <property type="match status" value="1"/>
</dbReference>
<dbReference type="Gene3D" id="3.20.20.70">
    <property type="entry name" value="Aldolase class I"/>
    <property type="match status" value="1"/>
</dbReference>
<dbReference type="InterPro" id="IPR017932">
    <property type="entry name" value="GATase_2_dom"/>
</dbReference>
<feature type="domain" description="Glutamate synthase central-N" evidence="2">
    <location>
        <begin position="74"/>
        <end position="116"/>
    </location>
</feature>
<dbReference type="GO" id="GO:0015930">
    <property type="term" value="F:glutamate synthase activity"/>
    <property type="evidence" value="ECO:0007669"/>
    <property type="project" value="InterPro"/>
</dbReference>
<dbReference type="InterPro" id="IPR006982">
    <property type="entry name" value="Glu_synth_centr_N"/>
</dbReference>
<proteinExistence type="predicted"/>
<accession>A0A1B6FR25</accession>
<feature type="non-terminal residue" evidence="3">
    <location>
        <position position="1"/>
    </location>
</feature>
<evidence type="ECO:0000313" key="3">
    <source>
        <dbReference type="EMBL" id="JAS52463.1"/>
    </source>
</evidence>
<gene>
    <name evidence="3" type="ORF">g.44608</name>
</gene>
<dbReference type="EMBL" id="GECZ01017306">
    <property type="protein sequence ID" value="JAS52463.1"/>
    <property type="molecule type" value="Transcribed_RNA"/>
</dbReference>
<name>A0A1B6FR25_9HEMI</name>
<sequence>KSRLKPGRMLLVDTEKKSVIQDVELKRKIALSRPHSQWIKDQMIKMQDLRKMFYDSGKTLNLSPSTASGFHDKRLPLFGYTNEGINMLLLPMISDKKEALGSMGNDSTLACLTTFSPLTY</sequence>
<protein>
    <submittedName>
        <fullName evidence="3">Uncharacterized protein</fullName>
    </submittedName>
</protein>
<dbReference type="Pfam" id="PF04898">
    <property type="entry name" value="Glu_syn_central"/>
    <property type="match status" value="1"/>
</dbReference>
<organism evidence="3">
    <name type="scientific">Cuerna arida</name>
    <dbReference type="NCBI Taxonomy" id="1464854"/>
    <lineage>
        <taxon>Eukaryota</taxon>
        <taxon>Metazoa</taxon>
        <taxon>Ecdysozoa</taxon>
        <taxon>Arthropoda</taxon>
        <taxon>Hexapoda</taxon>
        <taxon>Insecta</taxon>
        <taxon>Pterygota</taxon>
        <taxon>Neoptera</taxon>
        <taxon>Paraneoptera</taxon>
        <taxon>Hemiptera</taxon>
        <taxon>Auchenorrhyncha</taxon>
        <taxon>Membracoidea</taxon>
        <taxon>Cicadellidae</taxon>
        <taxon>Cicadellinae</taxon>
        <taxon>Proconiini</taxon>
        <taxon>Cuerna</taxon>
    </lineage>
</organism>